<evidence type="ECO:0000313" key="4">
    <source>
        <dbReference type="Proteomes" id="UP000247702"/>
    </source>
</evidence>
<evidence type="ECO:0000259" key="1">
    <source>
        <dbReference type="Pfam" id="PF12937"/>
    </source>
</evidence>
<comment type="caution">
    <text evidence="2">The sequence shown here is derived from an EMBL/GenBank/DDBJ whole genome shotgun (WGS) entry which is preliminary data.</text>
</comment>
<dbReference type="Pfam" id="PF12937">
    <property type="entry name" value="F-box-like"/>
    <property type="match status" value="1"/>
</dbReference>
<dbReference type="Proteomes" id="UP000615446">
    <property type="component" value="Unassembled WGS sequence"/>
</dbReference>
<protein>
    <recommendedName>
        <fullName evidence="1">F-box domain-containing protein</fullName>
    </recommendedName>
</protein>
<dbReference type="Gene3D" id="3.80.10.10">
    <property type="entry name" value="Ribonuclease Inhibitor"/>
    <property type="match status" value="1"/>
</dbReference>
<dbReference type="AlphaFoldDB" id="A0A2Z6SH92"/>
<accession>A0A2Z6SH92</accession>
<dbReference type="EMBL" id="BEXD01004308">
    <property type="protein sequence ID" value="GBC09522.1"/>
    <property type="molecule type" value="Genomic_DNA"/>
</dbReference>
<dbReference type="InterPro" id="IPR032675">
    <property type="entry name" value="LRR_dom_sf"/>
</dbReference>
<dbReference type="EMBL" id="BLAL01000236">
    <property type="protein sequence ID" value="GES94590.1"/>
    <property type="molecule type" value="Genomic_DNA"/>
</dbReference>
<reference evidence="2 4" key="1">
    <citation type="submission" date="2017-11" db="EMBL/GenBank/DDBJ databases">
        <title>The genome of Rhizophagus clarus HR1 reveals common genetic basis of auxotrophy among arbuscular mycorrhizal fungi.</title>
        <authorList>
            <person name="Kobayashi Y."/>
        </authorList>
    </citation>
    <scope>NUCLEOTIDE SEQUENCE [LARGE SCALE GENOMIC DNA]</scope>
    <source>
        <strain evidence="2 4">HR1</strain>
    </source>
</reference>
<evidence type="ECO:0000313" key="2">
    <source>
        <dbReference type="EMBL" id="GBC09522.1"/>
    </source>
</evidence>
<dbReference type="SUPFAM" id="SSF52047">
    <property type="entry name" value="RNI-like"/>
    <property type="match status" value="1"/>
</dbReference>
<keyword evidence="4" id="KW-1185">Reference proteome</keyword>
<proteinExistence type="predicted"/>
<name>A0A2Z6SH92_9GLOM</name>
<dbReference type="Proteomes" id="UP000247702">
    <property type="component" value="Unassembled WGS sequence"/>
</dbReference>
<organism evidence="2 4">
    <name type="scientific">Rhizophagus clarus</name>
    <dbReference type="NCBI Taxonomy" id="94130"/>
    <lineage>
        <taxon>Eukaryota</taxon>
        <taxon>Fungi</taxon>
        <taxon>Fungi incertae sedis</taxon>
        <taxon>Mucoromycota</taxon>
        <taxon>Glomeromycotina</taxon>
        <taxon>Glomeromycetes</taxon>
        <taxon>Glomerales</taxon>
        <taxon>Glomeraceae</taxon>
        <taxon>Rhizophagus</taxon>
    </lineage>
</organism>
<reference evidence="3" key="2">
    <citation type="submission" date="2019-10" db="EMBL/GenBank/DDBJ databases">
        <title>Conservation and host-specific expression of non-tandemly repeated heterogenous ribosome RNA gene in arbuscular mycorrhizal fungi.</title>
        <authorList>
            <person name="Maeda T."/>
            <person name="Kobayashi Y."/>
            <person name="Nakagawa T."/>
            <person name="Ezawa T."/>
            <person name="Yamaguchi K."/>
            <person name="Bino T."/>
            <person name="Nishimoto Y."/>
            <person name="Shigenobu S."/>
            <person name="Kawaguchi M."/>
        </authorList>
    </citation>
    <scope>NUCLEOTIDE SEQUENCE</scope>
    <source>
        <strain evidence="3">HR1</strain>
    </source>
</reference>
<feature type="domain" description="F-box" evidence="1">
    <location>
        <begin position="12"/>
        <end position="54"/>
    </location>
</feature>
<sequence>MSTKISNKHNLPSLPSETIVHIFKHIQHEPTLFSCLFVNRAWCRKIVPILWARPKPAVYKERASKSLIETYVSCFDNEEKAILFSEEDMSQMDHLKSPLFEYAVFLKELNYPLLRLAVRSCYRNLGNKEFSKRIKPTKPEVEVNPNRQITIMKALCNLFMRMSRLESLVLDSYDDIPNVPLFTRGNCFNNLFNLKIYWTNYAINMSNFIKRLPQICTGLRNLSIEFDLEDGNFEAENIAAIIRSQQSLETFDLSGAHNQVAPILDALESQIDSLTSIKFSRINYHWQSLDVLGKCSKLKSLDIASYSCPVSREISDDSSNATNGASFNLRSLKLLNQSPKLSAQLIRMGGSSLRSLSLNTVTPEIVNSILRSGTRITHLSLDVSETPQLDFSQHLKIIGGLKILNYLRLSSSTPSDINNLLSAMITILPRSLRHLNIEHEFSLRHLGSFLSACRIPLEELTLYPNMSIDTGFLTEIINYVKDLSSLKFLYLNLSWETGLINKIFIREMTDDLQKYLFTIDLDKLKGESIEQI</sequence>
<dbReference type="InterPro" id="IPR001810">
    <property type="entry name" value="F-box_dom"/>
</dbReference>
<evidence type="ECO:0000313" key="3">
    <source>
        <dbReference type="EMBL" id="GES94590.1"/>
    </source>
</evidence>
<gene>
    <name evidence="3" type="ORF">RCL2_002132300</name>
    <name evidence="2" type="ORF">RclHR1_08940007</name>
</gene>
<dbReference type="OrthoDB" id="2326415at2759"/>